<dbReference type="InterPro" id="IPR000531">
    <property type="entry name" value="Beta-barrel_TonB"/>
</dbReference>
<comment type="subcellular location">
    <subcellularLocation>
        <location evidence="1 10">Cell outer membrane</location>
        <topology evidence="1 10">Multi-pass membrane protein</topology>
    </subcellularLocation>
</comment>
<dbReference type="Gene3D" id="2.60.40.1120">
    <property type="entry name" value="Carboxypeptidase-like, regulatory domain"/>
    <property type="match status" value="1"/>
</dbReference>
<keyword evidence="4 10" id="KW-0812">Transmembrane</keyword>
<evidence type="ECO:0000259" key="12">
    <source>
        <dbReference type="Pfam" id="PF00593"/>
    </source>
</evidence>
<dbReference type="GO" id="GO:0015344">
    <property type="term" value="F:siderophore uptake transmembrane transporter activity"/>
    <property type="evidence" value="ECO:0007669"/>
    <property type="project" value="TreeGrafter"/>
</dbReference>
<proteinExistence type="inferred from homology"/>
<evidence type="ECO:0000256" key="11">
    <source>
        <dbReference type="RuleBase" id="RU003357"/>
    </source>
</evidence>
<dbReference type="PANTHER" id="PTHR30069">
    <property type="entry name" value="TONB-DEPENDENT OUTER MEMBRANE RECEPTOR"/>
    <property type="match status" value="1"/>
</dbReference>
<protein>
    <submittedName>
        <fullName evidence="14">Outer membrane receptor protein involved in Fe transport</fullName>
    </submittedName>
</protein>
<dbReference type="Proteomes" id="UP000247973">
    <property type="component" value="Unassembled WGS sequence"/>
</dbReference>
<evidence type="ECO:0000313" key="14">
    <source>
        <dbReference type="EMBL" id="PXV68041.1"/>
    </source>
</evidence>
<dbReference type="Pfam" id="PF13715">
    <property type="entry name" value="CarbopepD_reg_2"/>
    <property type="match status" value="1"/>
</dbReference>
<evidence type="ECO:0000256" key="10">
    <source>
        <dbReference type="PROSITE-ProRule" id="PRU01360"/>
    </source>
</evidence>
<accession>A0A2V3PUR0</accession>
<keyword evidence="3 10" id="KW-1134">Transmembrane beta strand</keyword>
<evidence type="ECO:0000259" key="13">
    <source>
        <dbReference type="Pfam" id="PF07715"/>
    </source>
</evidence>
<gene>
    <name evidence="14" type="ORF">CLV62_10271</name>
</gene>
<keyword evidence="6 11" id="KW-0798">TonB box</keyword>
<dbReference type="PROSITE" id="PS52016">
    <property type="entry name" value="TONB_DEPENDENT_REC_3"/>
    <property type="match status" value="1"/>
</dbReference>
<dbReference type="AlphaFoldDB" id="A0A2V3PUR0"/>
<keyword evidence="8 14" id="KW-0675">Receptor</keyword>
<reference evidence="14 15" key="1">
    <citation type="submission" date="2018-03" db="EMBL/GenBank/DDBJ databases">
        <title>Genomic Encyclopedia of Archaeal and Bacterial Type Strains, Phase II (KMG-II): from individual species to whole genera.</title>
        <authorList>
            <person name="Goeker M."/>
        </authorList>
    </citation>
    <scope>NUCLEOTIDE SEQUENCE [LARGE SCALE GENOMIC DNA]</scope>
    <source>
        <strain evidence="14 15">DSM 100214</strain>
    </source>
</reference>
<dbReference type="InterPro" id="IPR036942">
    <property type="entry name" value="Beta-barrel_TonB_sf"/>
</dbReference>
<dbReference type="RefSeq" id="WP_110309330.1">
    <property type="nucleotide sequence ID" value="NZ_QICL01000002.1"/>
</dbReference>
<feature type="domain" description="TonB-dependent receptor plug" evidence="13">
    <location>
        <begin position="125"/>
        <end position="220"/>
    </location>
</feature>
<name>A0A2V3PUR0_9BACT</name>
<dbReference type="GO" id="GO:0044718">
    <property type="term" value="P:siderophore transmembrane transport"/>
    <property type="evidence" value="ECO:0007669"/>
    <property type="project" value="TreeGrafter"/>
</dbReference>
<evidence type="ECO:0000256" key="4">
    <source>
        <dbReference type="ARBA" id="ARBA00022692"/>
    </source>
</evidence>
<evidence type="ECO:0000256" key="6">
    <source>
        <dbReference type="ARBA" id="ARBA00023077"/>
    </source>
</evidence>
<dbReference type="SUPFAM" id="SSF56935">
    <property type="entry name" value="Porins"/>
    <property type="match status" value="1"/>
</dbReference>
<sequence>MEKFKLIILLLFIPIFTFAAQKLKGYVYAPDKTPVIGAQVQWENAKAGVVTDENGYFEIEGKSGKDHMLCVSYIGYTHSVTHIHSFNDLQNIILTESTELGEVVVTKSVSGRISSRTDLLKTEKLTVKELTRAACCNLGESFETNPSVDVVYSDAVTGAKQIQLLGISGNYVQMMTENFPNFRGAAKVYGLDYIPGPWMEGVQISKGAASVKNGFESISGQVNVDYKKPTTADPLSLNLFLGDVGRVEGNADAAIIVNENLSTGLFLHYSNEKRSHDANNDGFLDMPKKHQFNIMNRWHYQTGKFISQTGVKFLNDERISGQDHHTIQSDAMHDPYQIFNYTNRAEFFTKNGYVIDPDKNESVALIVSGSYHDQKSRFSDISRYNLYESNAYASLMYEKDFSPMHKISTGLSYNWDNFGQSYSIPQLVSGKQPDREAVSGAYAQYTMNLNDKLTVLAGLRADYSSLYDWFVTPRLHVKYNVSPNLYFRASAGKGYRSVFVLAENSYLLASSRTLNIADNLKQESAWNYGLSGTYHIPINGEELTFSAEWFYTDFSRQVVMDMEADPRAVSFYNLNGKSHAHVVQLEATYPLFRGFNILASYRWMNTKVNYGGKELQKPLVSDYKALLTASYETPLRKWQFDLTSQFNGGGRMPTPDAENPLWDNRFKSFVVMNAQITKFFRTWSVYAGGENLTDFIQKNPIISAENPYSENFDATMAWGPTQGRRFYLGFRYTIGK</sequence>
<evidence type="ECO:0000256" key="9">
    <source>
        <dbReference type="ARBA" id="ARBA00023237"/>
    </source>
</evidence>
<evidence type="ECO:0000256" key="1">
    <source>
        <dbReference type="ARBA" id="ARBA00004571"/>
    </source>
</evidence>
<organism evidence="14 15">
    <name type="scientific">Dysgonomonas alginatilytica</name>
    <dbReference type="NCBI Taxonomy" id="1605892"/>
    <lineage>
        <taxon>Bacteria</taxon>
        <taxon>Pseudomonadati</taxon>
        <taxon>Bacteroidota</taxon>
        <taxon>Bacteroidia</taxon>
        <taxon>Bacteroidales</taxon>
        <taxon>Dysgonomonadaceae</taxon>
        <taxon>Dysgonomonas</taxon>
    </lineage>
</organism>
<evidence type="ECO:0000313" key="15">
    <source>
        <dbReference type="Proteomes" id="UP000247973"/>
    </source>
</evidence>
<evidence type="ECO:0000256" key="5">
    <source>
        <dbReference type="ARBA" id="ARBA00022729"/>
    </source>
</evidence>
<evidence type="ECO:0000256" key="7">
    <source>
        <dbReference type="ARBA" id="ARBA00023136"/>
    </source>
</evidence>
<dbReference type="PANTHER" id="PTHR30069:SF29">
    <property type="entry name" value="HEMOGLOBIN AND HEMOGLOBIN-HAPTOGLOBIN-BINDING PROTEIN 1-RELATED"/>
    <property type="match status" value="1"/>
</dbReference>
<dbReference type="GO" id="GO:0009279">
    <property type="term" value="C:cell outer membrane"/>
    <property type="evidence" value="ECO:0007669"/>
    <property type="project" value="UniProtKB-SubCell"/>
</dbReference>
<feature type="domain" description="TonB-dependent receptor-like beta-barrel" evidence="12">
    <location>
        <begin position="301"/>
        <end position="692"/>
    </location>
</feature>
<dbReference type="InterPro" id="IPR039426">
    <property type="entry name" value="TonB-dep_rcpt-like"/>
</dbReference>
<evidence type="ECO:0000256" key="3">
    <source>
        <dbReference type="ARBA" id="ARBA00022452"/>
    </source>
</evidence>
<dbReference type="Gene3D" id="2.170.130.10">
    <property type="entry name" value="TonB-dependent receptor, plug domain"/>
    <property type="match status" value="1"/>
</dbReference>
<dbReference type="InterPro" id="IPR012910">
    <property type="entry name" value="Plug_dom"/>
</dbReference>
<keyword evidence="15" id="KW-1185">Reference proteome</keyword>
<comment type="caution">
    <text evidence="14">The sequence shown here is derived from an EMBL/GenBank/DDBJ whole genome shotgun (WGS) entry which is preliminary data.</text>
</comment>
<dbReference type="OrthoDB" id="1109239at2"/>
<dbReference type="SUPFAM" id="SSF49464">
    <property type="entry name" value="Carboxypeptidase regulatory domain-like"/>
    <property type="match status" value="1"/>
</dbReference>
<dbReference type="Pfam" id="PF00593">
    <property type="entry name" value="TonB_dep_Rec_b-barrel"/>
    <property type="match status" value="1"/>
</dbReference>
<dbReference type="Gene3D" id="2.40.170.20">
    <property type="entry name" value="TonB-dependent receptor, beta-barrel domain"/>
    <property type="match status" value="1"/>
</dbReference>
<keyword evidence="7 10" id="KW-0472">Membrane</keyword>
<comment type="similarity">
    <text evidence="10 11">Belongs to the TonB-dependent receptor family.</text>
</comment>
<dbReference type="InterPro" id="IPR037066">
    <property type="entry name" value="Plug_dom_sf"/>
</dbReference>
<dbReference type="Pfam" id="PF07715">
    <property type="entry name" value="Plug"/>
    <property type="match status" value="1"/>
</dbReference>
<dbReference type="InterPro" id="IPR008969">
    <property type="entry name" value="CarboxyPept-like_regulatory"/>
</dbReference>
<dbReference type="EMBL" id="QICL01000002">
    <property type="protein sequence ID" value="PXV68041.1"/>
    <property type="molecule type" value="Genomic_DNA"/>
</dbReference>
<keyword evidence="9 10" id="KW-0998">Cell outer membrane</keyword>
<evidence type="ECO:0000256" key="2">
    <source>
        <dbReference type="ARBA" id="ARBA00022448"/>
    </source>
</evidence>
<evidence type="ECO:0000256" key="8">
    <source>
        <dbReference type="ARBA" id="ARBA00023170"/>
    </source>
</evidence>
<keyword evidence="5" id="KW-0732">Signal</keyword>
<keyword evidence="2 10" id="KW-0813">Transport</keyword>